<dbReference type="Pfam" id="PF02668">
    <property type="entry name" value="TauD"/>
    <property type="match status" value="1"/>
</dbReference>
<evidence type="ECO:0000256" key="4">
    <source>
        <dbReference type="ARBA" id="ARBA00022964"/>
    </source>
</evidence>
<keyword evidence="6" id="KW-0408">Iron</keyword>
<organism evidence="8 9">
    <name type="scientific">Mycolicibacterium anyangense</name>
    <dbReference type="NCBI Taxonomy" id="1431246"/>
    <lineage>
        <taxon>Bacteria</taxon>
        <taxon>Bacillati</taxon>
        <taxon>Actinomycetota</taxon>
        <taxon>Actinomycetes</taxon>
        <taxon>Mycobacteriales</taxon>
        <taxon>Mycobacteriaceae</taxon>
        <taxon>Mycolicibacterium</taxon>
    </lineage>
</organism>
<dbReference type="Proteomes" id="UP000467249">
    <property type="component" value="Chromosome"/>
</dbReference>
<evidence type="ECO:0000256" key="5">
    <source>
        <dbReference type="ARBA" id="ARBA00023002"/>
    </source>
</evidence>
<evidence type="ECO:0000256" key="1">
    <source>
        <dbReference type="ARBA" id="ARBA00001954"/>
    </source>
</evidence>
<dbReference type="SUPFAM" id="SSF51197">
    <property type="entry name" value="Clavaminate synthase-like"/>
    <property type="match status" value="1"/>
</dbReference>
<dbReference type="InterPro" id="IPR003819">
    <property type="entry name" value="TauD/TfdA-like"/>
</dbReference>
<evidence type="ECO:0000313" key="9">
    <source>
        <dbReference type="Proteomes" id="UP000467249"/>
    </source>
</evidence>
<keyword evidence="5" id="KW-0560">Oxidoreductase</keyword>
<dbReference type="EMBL" id="AP022620">
    <property type="protein sequence ID" value="BBZ75887.1"/>
    <property type="molecule type" value="Genomic_DNA"/>
</dbReference>
<evidence type="ECO:0000313" key="8">
    <source>
        <dbReference type="EMBL" id="BBZ75887.1"/>
    </source>
</evidence>
<name>A0A6N4W6Z3_9MYCO</name>
<evidence type="ECO:0000259" key="7">
    <source>
        <dbReference type="Pfam" id="PF02668"/>
    </source>
</evidence>
<evidence type="ECO:0000256" key="2">
    <source>
        <dbReference type="ARBA" id="ARBA00005896"/>
    </source>
</evidence>
<gene>
    <name evidence="8" type="ORF">MANY_12240</name>
</gene>
<feature type="domain" description="TauD/TfdA-like" evidence="7">
    <location>
        <begin position="7"/>
        <end position="272"/>
    </location>
</feature>
<keyword evidence="9" id="KW-1185">Reference proteome</keyword>
<dbReference type="AlphaFoldDB" id="A0A6N4W6Z3"/>
<protein>
    <submittedName>
        <fullName evidence="8">Taurine catabolism dioxygenase</fullName>
    </submittedName>
</protein>
<dbReference type="InterPro" id="IPR042098">
    <property type="entry name" value="TauD-like_sf"/>
</dbReference>
<dbReference type="InterPro" id="IPR051323">
    <property type="entry name" value="AtsK-like"/>
</dbReference>
<comment type="similarity">
    <text evidence="2">Belongs to the TfdA dioxygenase family.</text>
</comment>
<keyword evidence="4 8" id="KW-0223">Dioxygenase</keyword>
<proteinExistence type="inferred from homology"/>
<dbReference type="RefSeq" id="WP_163803435.1">
    <property type="nucleotide sequence ID" value="NZ_AP022620.1"/>
</dbReference>
<dbReference type="PANTHER" id="PTHR30468:SF5">
    <property type="entry name" value="ALPHA-KETOGLUTARATE-DEPENDENT SULFATE ESTER DIOXYGENASE"/>
    <property type="match status" value="1"/>
</dbReference>
<accession>A0A6N4W6Z3</accession>
<evidence type="ECO:0000256" key="3">
    <source>
        <dbReference type="ARBA" id="ARBA00022723"/>
    </source>
</evidence>
<dbReference type="GO" id="GO:0046872">
    <property type="term" value="F:metal ion binding"/>
    <property type="evidence" value="ECO:0007669"/>
    <property type="project" value="UniProtKB-KW"/>
</dbReference>
<dbReference type="PANTHER" id="PTHR30468">
    <property type="entry name" value="ALPHA-KETOGLUTARATE-DEPENDENT SULFONATE DIOXYGENASE"/>
    <property type="match status" value="1"/>
</dbReference>
<reference evidence="8 9" key="1">
    <citation type="journal article" date="2019" name="Emerg. Microbes Infect.">
        <title>Comprehensive subspecies identification of 175 nontuberculous mycobacteria species based on 7547 genomic profiles.</title>
        <authorList>
            <person name="Matsumoto Y."/>
            <person name="Kinjo T."/>
            <person name="Motooka D."/>
            <person name="Nabeya D."/>
            <person name="Jung N."/>
            <person name="Uechi K."/>
            <person name="Horii T."/>
            <person name="Iida T."/>
            <person name="Fujita J."/>
            <person name="Nakamura S."/>
        </authorList>
    </citation>
    <scope>NUCLEOTIDE SEQUENCE [LARGE SCALE GENOMIC DNA]</scope>
    <source>
        <strain evidence="8 9">JCM 30275</strain>
    </source>
</reference>
<comment type="cofactor">
    <cofactor evidence="1">
        <name>Fe(2+)</name>
        <dbReference type="ChEBI" id="CHEBI:29033"/>
    </cofactor>
</comment>
<dbReference type="GO" id="GO:0016706">
    <property type="term" value="F:2-oxoglutarate-dependent dioxygenase activity"/>
    <property type="evidence" value="ECO:0007669"/>
    <property type="project" value="TreeGrafter"/>
</dbReference>
<keyword evidence="3" id="KW-0479">Metal-binding</keyword>
<dbReference type="GO" id="GO:0005737">
    <property type="term" value="C:cytoplasm"/>
    <property type="evidence" value="ECO:0007669"/>
    <property type="project" value="TreeGrafter"/>
</dbReference>
<evidence type="ECO:0000256" key="6">
    <source>
        <dbReference type="ARBA" id="ARBA00023004"/>
    </source>
</evidence>
<dbReference type="Gene3D" id="3.60.130.10">
    <property type="entry name" value="Clavaminate synthase-like"/>
    <property type="match status" value="1"/>
</dbReference>
<sequence length="312" mass="33819">MPASLDVSKLGAHIGAVISGVRLGGDLDAPTVNAINAALLEHKVIFFRGQQHLDGEGQVAFARLLGVPTIAHPTVTSRGDTVLPIDSRFGTANSWHSDVTFVDRIPKASLLRAVTLPSYGGSTVWASTEAAYEQLPPPLRALTEQLWATHSNVYDYAADRPELAGELTEEVLAYRTEFVSDFYETTHPVVRVHPETGKRVLLLGNFVRSLIGLGSAESATLFALLQNRIIRLENTVRWDWTEGDLAIWDNRATQHYGVADYDGQTRYLERVTLAGDVPVDVHGQSSQSIAGDASHYSDIVAPNTVAAQAVPA</sequence>
<dbReference type="KEGG" id="many:MANY_12240"/>